<dbReference type="InterPro" id="IPR023404">
    <property type="entry name" value="rSAM_horseshoe"/>
</dbReference>
<dbReference type="OrthoDB" id="2305at2157"/>
<dbReference type="PROSITE" id="PS51332">
    <property type="entry name" value="B12_BINDING"/>
    <property type="match status" value="1"/>
</dbReference>
<evidence type="ECO:0000259" key="10">
    <source>
        <dbReference type="PROSITE" id="PS51918"/>
    </source>
</evidence>
<dbReference type="Pfam" id="PF04055">
    <property type="entry name" value="Radical_SAM"/>
    <property type="match status" value="1"/>
</dbReference>
<dbReference type="GO" id="GO:0031419">
    <property type="term" value="F:cobalamin binding"/>
    <property type="evidence" value="ECO:0007669"/>
    <property type="project" value="InterPro"/>
</dbReference>
<dbReference type="GO" id="GO:0003824">
    <property type="term" value="F:catalytic activity"/>
    <property type="evidence" value="ECO:0007669"/>
    <property type="project" value="InterPro"/>
</dbReference>
<feature type="domain" description="Radical SAM core" evidence="10">
    <location>
        <begin position="190"/>
        <end position="426"/>
    </location>
</feature>
<evidence type="ECO:0008006" key="13">
    <source>
        <dbReference type="Google" id="ProtNLM"/>
    </source>
</evidence>
<dbReference type="SFLD" id="SFLDG01123">
    <property type="entry name" value="methyltransferase_(Class_B)"/>
    <property type="match status" value="1"/>
</dbReference>
<evidence type="ECO:0000259" key="9">
    <source>
        <dbReference type="PROSITE" id="PS51332"/>
    </source>
</evidence>
<evidence type="ECO:0000313" key="11">
    <source>
        <dbReference type="EMBL" id="MBR1369779.1"/>
    </source>
</evidence>
<comment type="similarity">
    <text evidence="2">Belongs to the methylamine corrinoid protein family.</text>
</comment>
<dbReference type="Gene3D" id="3.80.30.20">
    <property type="entry name" value="tm_1862 like domain"/>
    <property type="match status" value="1"/>
</dbReference>
<dbReference type="InterPro" id="IPR051198">
    <property type="entry name" value="BchE-like"/>
</dbReference>
<comment type="cofactor">
    <cofactor evidence="1">
        <name>[4Fe-4S] cluster</name>
        <dbReference type="ChEBI" id="CHEBI:49883"/>
    </cofactor>
</comment>
<dbReference type="GO" id="GO:0051539">
    <property type="term" value="F:4 iron, 4 sulfur cluster binding"/>
    <property type="evidence" value="ECO:0007669"/>
    <property type="project" value="UniProtKB-KW"/>
</dbReference>
<evidence type="ECO:0000256" key="2">
    <source>
        <dbReference type="ARBA" id="ARBA00010854"/>
    </source>
</evidence>
<dbReference type="InterPro" id="IPR006158">
    <property type="entry name" value="Cobalamin-bd"/>
</dbReference>
<dbReference type="SUPFAM" id="SSF52242">
    <property type="entry name" value="Cobalamin (vitamin B12)-binding domain"/>
    <property type="match status" value="1"/>
</dbReference>
<name>A0A8J7W7F9_9EURY</name>
<dbReference type="Gene3D" id="3.40.50.280">
    <property type="entry name" value="Cobalamin-binding domain"/>
    <property type="match status" value="1"/>
</dbReference>
<sequence>MALDVLLINPPDQKSKYKKYLNIRIPPLGILYIAAVLEENGVSVEVMDCAAEDSTYTDIIRRVQGREPFIVGITATTPLISEALRSAEAVRDAGSSYVVLGGPHATFMHTGILKEKSAVDFVIKGEGEYTFFELFQTLRSGGDPGMVRGLVFRSDGTIIENDDRPHLEDLGRLPYPARHLLPKENYRIFDSHLPIATMLCSRGCPMQCSFCASSALHGRTIRQRSPEDVIGEIRHIQETLGISRIAFMDDTFTLIPGWVERFCTLLIGEDLHIEWGCTARVDRIDADLIRLMKRAGCRTLFIGVESGDQEILDRIKKGTRIDQISEVFSAAYESRMRTIASIAIGLPGETKETAKKSIALAKSLQASYALFSVATPYPGTEFFHHAEDTGGMQQDWSNFDLFSPIVETMTLTLDEIRSLQKMAYREFYLRPLYIVHTLAKEGRPFLHAMKVLISP</sequence>
<feature type="domain" description="B12-binding" evidence="9">
    <location>
        <begin position="9"/>
        <end position="145"/>
    </location>
</feature>
<dbReference type="PANTHER" id="PTHR43409">
    <property type="entry name" value="ANAEROBIC MAGNESIUM-PROTOPORPHYRIN IX MONOMETHYL ESTER CYCLASE-RELATED"/>
    <property type="match status" value="1"/>
</dbReference>
<proteinExistence type="inferred from homology"/>
<dbReference type="InterPro" id="IPR034466">
    <property type="entry name" value="Methyltransferase_Class_B"/>
</dbReference>
<keyword evidence="6" id="KW-0479">Metal-binding</keyword>
<dbReference type="InterPro" id="IPR006638">
    <property type="entry name" value="Elp3/MiaA/NifB-like_rSAM"/>
</dbReference>
<dbReference type="GO" id="GO:0046872">
    <property type="term" value="F:metal ion binding"/>
    <property type="evidence" value="ECO:0007669"/>
    <property type="project" value="UniProtKB-KW"/>
</dbReference>
<dbReference type="PANTHER" id="PTHR43409:SF7">
    <property type="entry name" value="BLL1977 PROTEIN"/>
    <property type="match status" value="1"/>
</dbReference>
<evidence type="ECO:0000256" key="1">
    <source>
        <dbReference type="ARBA" id="ARBA00001966"/>
    </source>
</evidence>
<dbReference type="InterPro" id="IPR007197">
    <property type="entry name" value="rSAM"/>
</dbReference>
<dbReference type="InterPro" id="IPR058240">
    <property type="entry name" value="rSAM_sf"/>
</dbReference>
<evidence type="ECO:0000256" key="8">
    <source>
        <dbReference type="ARBA" id="ARBA00023014"/>
    </source>
</evidence>
<organism evidence="11 12">
    <name type="scientific">Methanocalculus chunghsingensis</name>
    <dbReference type="NCBI Taxonomy" id="156457"/>
    <lineage>
        <taxon>Archaea</taxon>
        <taxon>Methanobacteriati</taxon>
        <taxon>Methanobacteriota</taxon>
        <taxon>Stenosarchaea group</taxon>
        <taxon>Methanomicrobia</taxon>
        <taxon>Methanomicrobiales</taxon>
        <taxon>Methanocalculaceae</taxon>
        <taxon>Methanocalculus</taxon>
    </lineage>
</organism>
<protein>
    <recommendedName>
        <fullName evidence="13">Radical SAM protein</fullName>
    </recommendedName>
</protein>
<dbReference type="EMBL" id="JWHL01000020">
    <property type="protein sequence ID" value="MBR1369779.1"/>
    <property type="molecule type" value="Genomic_DNA"/>
</dbReference>
<evidence type="ECO:0000313" key="12">
    <source>
        <dbReference type="Proteomes" id="UP000730161"/>
    </source>
</evidence>
<keyword evidence="4" id="KW-0808">Transferase</keyword>
<dbReference type="AlphaFoldDB" id="A0A8J7W7F9"/>
<evidence type="ECO:0000256" key="5">
    <source>
        <dbReference type="ARBA" id="ARBA00022691"/>
    </source>
</evidence>
<accession>A0A8J7W7F9</accession>
<dbReference type="InterPro" id="IPR036724">
    <property type="entry name" value="Cobalamin-bd_sf"/>
</dbReference>
<dbReference type="Proteomes" id="UP000730161">
    <property type="component" value="Unassembled WGS sequence"/>
</dbReference>
<keyword evidence="8" id="KW-0411">Iron-sulfur</keyword>
<dbReference type="SFLD" id="SFLDS00029">
    <property type="entry name" value="Radical_SAM"/>
    <property type="match status" value="1"/>
</dbReference>
<keyword evidence="12" id="KW-1185">Reference proteome</keyword>
<dbReference type="CDD" id="cd01335">
    <property type="entry name" value="Radical_SAM"/>
    <property type="match status" value="1"/>
</dbReference>
<evidence type="ECO:0000256" key="6">
    <source>
        <dbReference type="ARBA" id="ARBA00022723"/>
    </source>
</evidence>
<dbReference type="PROSITE" id="PS51918">
    <property type="entry name" value="RADICAL_SAM"/>
    <property type="match status" value="1"/>
</dbReference>
<dbReference type="SUPFAM" id="SSF102114">
    <property type="entry name" value="Radical SAM enzymes"/>
    <property type="match status" value="1"/>
</dbReference>
<dbReference type="RefSeq" id="WP_211531527.1">
    <property type="nucleotide sequence ID" value="NZ_JWHL01000020.1"/>
</dbReference>
<keyword evidence="3" id="KW-0489">Methyltransferase</keyword>
<keyword evidence="7" id="KW-0408">Iron</keyword>
<dbReference type="Pfam" id="PF02310">
    <property type="entry name" value="B12-binding"/>
    <property type="match status" value="1"/>
</dbReference>
<dbReference type="CDD" id="cd02068">
    <property type="entry name" value="radical_SAM_B12_BD"/>
    <property type="match status" value="1"/>
</dbReference>
<keyword evidence="5" id="KW-0949">S-adenosyl-L-methionine</keyword>
<evidence type="ECO:0000256" key="3">
    <source>
        <dbReference type="ARBA" id="ARBA00022603"/>
    </source>
</evidence>
<comment type="caution">
    <text evidence="11">The sequence shown here is derived from an EMBL/GenBank/DDBJ whole genome shotgun (WGS) entry which is preliminary data.</text>
</comment>
<dbReference type="SMART" id="SM00729">
    <property type="entry name" value="Elp3"/>
    <property type="match status" value="1"/>
</dbReference>
<gene>
    <name evidence="11" type="ORF">RJ53_09955</name>
</gene>
<evidence type="ECO:0000256" key="4">
    <source>
        <dbReference type="ARBA" id="ARBA00022679"/>
    </source>
</evidence>
<dbReference type="SFLD" id="SFLDG01082">
    <property type="entry name" value="B12-binding_domain_containing"/>
    <property type="match status" value="1"/>
</dbReference>
<reference evidence="11" key="1">
    <citation type="submission" date="2014-12" db="EMBL/GenBank/DDBJ databases">
        <authorList>
            <person name="Huang H.-H."/>
            <person name="Chen S.-C."/>
            <person name="Lai M.-C."/>
        </authorList>
    </citation>
    <scope>NUCLEOTIDE SEQUENCE</scope>
    <source>
        <strain evidence="11">K1F9705b</strain>
    </source>
</reference>
<evidence type="ECO:0000256" key="7">
    <source>
        <dbReference type="ARBA" id="ARBA00023004"/>
    </source>
</evidence>